<feature type="chain" id="PRO_5004676832" description="Transmembrane protein" evidence="4">
    <location>
        <begin position="22"/>
        <end position="667"/>
    </location>
</feature>
<reference evidence="5" key="1">
    <citation type="submission" date="2013-10" db="EMBL/GenBank/DDBJ databases">
        <title>Genomic analysis of the causative agents of coccidiosis in chickens.</title>
        <authorList>
            <person name="Reid A.J."/>
            <person name="Blake D."/>
            <person name="Billington K."/>
            <person name="Browne H."/>
            <person name="Dunn M."/>
            <person name="Hung S."/>
            <person name="Kawahara F."/>
            <person name="Miranda-Saavedra D."/>
            <person name="Mourier T."/>
            <person name="Nagra H."/>
            <person name="Otto T.D."/>
            <person name="Rawlings N."/>
            <person name="Sanchez A."/>
            <person name="Sanders M."/>
            <person name="Subramaniam C."/>
            <person name="Tay Y."/>
            <person name="Dear P."/>
            <person name="Doerig C."/>
            <person name="Gruber A."/>
            <person name="Parkinson J."/>
            <person name="Shirley M."/>
            <person name="Wan K.L."/>
            <person name="Berriman M."/>
            <person name="Tomley F."/>
            <person name="Pain A."/>
        </authorList>
    </citation>
    <scope>NUCLEOTIDE SEQUENCE [LARGE SCALE GENOMIC DNA]</scope>
    <source>
        <strain evidence="5">Houghton</strain>
    </source>
</reference>
<proteinExistence type="predicted"/>
<keyword evidence="4" id="KW-0732">Signal</keyword>
<evidence type="ECO:0000313" key="5">
    <source>
        <dbReference type="EMBL" id="CDJ70195.1"/>
    </source>
</evidence>
<evidence type="ECO:0000256" key="2">
    <source>
        <dbReference type="SAM" id="MobiDB-lite"/>
    </source>
</evidence>
<reference evidence="5" key="2">
    <citation type="submission" date="2013-10" db="EMBL/GenBank/DDBJ databases">
        <authorList>
            <person name="Aslett M."/>
        </authorList>
    </citation>
    <scope>NUCLEOTIDE SEQUENCE [LARGE SCALE GENOMIC DNA]</scope>
    <source>
        <strain evidence="5">Houghton</strain>
    </source>
</reference>
<keyword evidence="3" id="KW-1133">Transmembrane helix</keyword>
<feature type="transmembrane region" description="Helical" evidence="3">
    <location>
        <begin position="108"/>
        <end position="127"/>
    </location>
</feature>
<evidence type="ECO:0000256" key="4">
    <source>
        <dbReference type="SAM" id="SignalP"/>
    </source>
</evidence>
<protein>
    <recommendedName>
        <fullName evidence="7">Transmembrane protein</fullName>
    </recommendedName>
</protein>
<dbReference type="VEuPathDB" id="ToxoDB:ENH_00079920"/>
<evidence type="ECO:0000313" key="6">
    <source>
        <dbReference type="Proteomes" id="UP000030754"/>
    </source>
</evidence>
<dbReference type="RefSeq" id="XP_013438661.1">
    <property type="nucleotide sequence ID" value="XM_013583207.1"/>
</dbReference>
<evidence type="ECO:0008006" key="7">
    <source>
        <dbReference type="Google" id="ProtNLM"/>
    </source>
</evidence>
<keyword evidence="3" id="KW-0472">Membrane</keyword>
<dbReference type="Proteomes" id="UP000030754">
    <property type="component" value="Unassembled WGS sequence"/>
</dbReference>
<accession>U6N682</accession>
<evidence type="ECO:0000256" key="3">
    <source>
        <dbReference type="SAM" id="Phobius"/>
    </source>
</evidence>
<keyword evidence="6" id="KW-1185">Reference proteome</keyword>
<dbReference type="OrthoDB" id="348202at2759"/>
<keyword evidence="3" id="KW-0812">Transmembrane</keyword>
<dbReference type="GeneID" id="25478121"/>
<keyword evidence="1" id="KW-0175">Coiled coil</keyword>
<dbReference type="AlphaFoldDB" id="U6N682"/>
<name>U6N682_9EIME</name>
<evidence type="ECO:0000256" key="1">
    <source>
        <dbReference type="SAM" id="Coils"/>
    </source>
</evidence>
<sequence length="667" mass="74683">MVVNAGLCRLLVVLLSPSTHLLQTFAASASPFAYNQWATQEQSTTPRWNGPYDTATPAYSDRGKDLGILFENAAGQEPPKSGQDDVSMEERASASHQKPRMFLKQLKARSVGISLLLLLSFGALALAKSPKLFDRFSEHKKRARESRKSAISRSEEIKGRQARLEEIIPSAESLASAIGTQYARMLVGEVRCNMQLVESGTDDRKKEEALSRALVSLRQLDADGINVVNSLVKEYRRLPRFPVMGLGEHDRDLLLRQLEDELENDEPVCRLVQSLRSFHTKSEQLSRRFSKVSDDFLSGAPFEDELDRYRLGIAAGVLEYLKANYNSQSHIRSLATMLRDATVDGTKVLMIRDHRQSLKSFDGSLGLLTISATWIEESTKQADPSDELESTFASIERMRAEAEMLREEFLAHLEELQRSRSMKAASQAATQAEKAMEQADTTLQRMWEALKGLRTPMLLMSGNSRDQLCDEGKRIHDEVVAESRAIKGLVSDVVKKVEKFLKEKRNSPKDSAHVLSRSITTTMLLEKQELESQASRTVDRSAEILGSLQRISDPTHAVTLLVQMKDHLVTLTKSAAAARLLGLQLTFLRMLEKDIKFQEDEAASKSAYCFGTDTAAQVEMQRLKRQFDDECENAKCANTLARVEDHVSAMRQLLSSMDALIADNLKI</sequence>
<feature type="region of interest" description="Disordered" evidence="2">
    <location>
        <begin position="74"/>
        <end position="96"/>
    </location>
</feature>
<dbReference type="EMBL" id="HG725887">
    <property type="protein sequence ID" value="CDJ70195.1"/>
    <property type="molecule type" value="Genomic_DNA"/>
</dbReference>
<feature type="coiled-coil region" evidence="1">
    <location>
        <begin position="388"/>
        <end position="442"/>
    </location>
</feature>
<feature type="signal peptide" evidence="4">
    <location>
        <begin position="1"/>
        <end position="21"/>
    </location>
</feature>
<gene>
    <name evidence="5" type="ORF">ENH_00079920</name>
</gene>
<organism evidence="5 6">
    <name type="scientific">Eimeria necatrix</name>
    <dbReference type="NCBI Taxonomy" id="51315"/>
    <lineage>
        <taxon>Eukaryota</taxon>
        <taxon>Sar</taxon>
        <taxon>Alveolata</taxon>
        <taxon>Apicomplexa</taxon>
        <taxon>Conoidasida</taxon>
        <taxon>Coccidia</taxon>
        <taxon>Eucoccidiorida</taxon>
        <taxon>Eimeriorina</taxon>
        <taxon>Eimeriidae</taxon>
        <taxon>Eimeria</taxon>
    </lineage>
</organism>